<evidence type="ECO:0000313" key="2">
    <source>
        <dbReference type="Proteomes" id="UP000297608"/>
    </source>
</evidence>
<reference evidence="1 2" key="1">
    <citation type="submission" date="2019-03" db="EMBL/GenBank/DDBJ databases">
        <title>Genomics of glacier-inhabiting Cryobacterium strains.</title>
        <authorList>
            <person name="Liu Q."/>
            <person name="Xin Y.-H."/>
        </authorList>
    </citation>
    <scope>NUCLEOTIDE SEQUENCE [LARGE SCALE GENOMIC DNA]</scope>
    <source>
        <strain evidence="1 2">MDB2-B</strain>
    </source>
</reference>
<dbReference type="EMBL" id="SOFG01000011">
    <property type="protein sequence ID" value="TFB87266.1"/>
    <property type="molecule type" value="Genomic_DNA"/>
</dbReference>
<sequence length="471" mass="49870">MSTAIVVGAGPNGLTAAAVLAVKGMKVTVIEGAEIIGGGTRTSELVTSGVWHDECSAVHPMAAASPAFRLLGLERHGLTWAYPDIDVSHPLDGGNGAALHRSIEETAANLGVDGKRWRSDFGPLSDRIDQVLSEFLQPLLHIPQHPIDLALFGMRALPPATWTAHRWKGEGTRALFAGISAHSMYPLGSPTTSAIGTMMIAIGHQYGWPIAVGGSRSITDALAGIVLEHGGKIETGRTVVSLKELPRADIVMLDLTPQAVARLAGNMLPRRVAKSYGRWKYGPAAFKLDLVVEEGIPWLNAESRSAGTVHLGGTLDEIVQTELDVSRGIMPEKPFVLVGQQYLADSSRSNGNQHPIWAYAHVPHGFSGDATSGILNQLERFAPGVRERIVGMATRSPRDFEIHNPNYVGGNIVSGANSPIQVLFRPSLGLNPYATGIPGVFICSAATPPGGGVHGMGGFNAAETAFRSLVR</sequence>
<dbReference type="RefSeq" id="WP_134534422.1">
    <property type="nucleotide sequence ID" value="NZ_SOFG01000011.1"/>
</dbReference>
<evidence type="ECO:0000313" key="1">
    <source>
        <dbReference type="EMBL" id="TFB87266.1"/>
    </source>
</evidence>
<accession>A0ABY2IEH2</accession>
<dbReference type="Gene3D" id="3.90.660.50">
    <property type="match status" value="1"/>
</dbReference>
<name>A0ABY2IEH2_9MICO</name>
<protein>
    <submittedName>
        <fullName evidence="1">NAD(P)/FAD-dependent oxidoreductase</fullName>
    </submittedName>
</protein>
<dbReference type="Gene3D" id="3.50.50.60">
    <property type="entry name" value="FAD/NAD(P)-binding domain"/>
    <property type="match status" value="1"/>
</dbReference>
<dbReference type="Pfam" id="PF13450">
    <property type="entry name" value="NAD_binding_8"/>
    <property type="match status" value="1"/>
</dbReference>
<dbReference type="PANTHER" id="PTHR10668:SF105">
    <property type="entry name" value="DEHYDROGENASE-RELATED"/>
    <property type="match status" value="1"/>
</dbReference>
<dbReference type="Proteomes" id="UP000297608">
    <property type="component" value="Unassembled WGS sequence"/>
</dbReference>
<organism evidence="1 2">
    <name type="scientific">Cryobacterium algoricola</name>
    <dbReference type="NCBI Taxonomy" id="1259183"/>
    <lineage>
        <taxon>Bacteria</taxon>
        <taxon>Bacillati</taxon>
        <taxon>Actinomycetota</taxon>
        <taxon>Actinomycetes</taxon>
        <taxon>Micrococcales</taxon>
        <taxon>Microbacteriaceae</taxon>
        <taxon>Cryobacterium</taxon>
    </lineage>
</organism>
<comment type="caution">
    <text evidence="1">The sequence shown here is derived from an EMBL/GenBank/DDBJ whole genome shotgun (WGS) entry which is preliminary data.</text>
</comment>
<keyword evidence="2" id="KW-1185">Reference proteome</keyword>
<dbReference type="PANTHER" id="PTHR10668">
    <property type="entry name" value="PHYTOENE DEHYDROGENASE"/>
    <property type="match status" value="1"/>
</dbReference>
<dbReference type="InterPro" id="IPR036188">
    <property type="entry name" value="FAD/NAD-bd_sf"/>
</dbReference>
<dbReference type="SUPFAM" id="SSF51905">
    <property type="entry name" value="FAD/NAD(P)-binding domain"/>
    <property type="match status" value="1"/>
</dbReference>
<proteinExistence type="predicted"/>
<gene>
    <name evidence="1" type="ORF">E3O44_09070</name>
</gene>